<name>A0AAW4PJJ4_9EURY</name>
<dbReference type="Pfam" id="PF11611">
    <property type="entry name" value="DUF4352"/>
    <property type="match status" value="2"/>
</dbReference>
<evidence type="ECO:0000256" key="1">
    <source>
        <dbReference type="ARBA" id="ARBA00022729"/>
    </source>
</evidence>
<evidence type="ECO:0000256" key="2">
    <source>
        <dbReference type="SAM" id="MobiDB-lite"/>
    </source>
</evidence>
<sequence length="349" mass="37334">MSNESQFSRRRFVALGTLAALAGCSGGEDTSNSDSDGSTTDTATTTGDGVSDTPASDDDAASEEDAGSQSATVKLGEVVEGDNLSMVARETSTTTQLGEFQEAGNGNEFVVIRLAVKNTSDSFIDFSSFWQTRLKDSENTVYDPTFGATAHPFDGGSLAPGEVSRGDVVYEVPKNAEGLNMQFDFSTFDLFSFERVVINLGQEASSISNLSQDLDVDILSPGDSASKNGVKATVHGVRTESQLGEMAQPDEGNEYVIPDIEITNNTDEALTVSTLLQMRIKTGTGLSYTADTMGSSALDQSYKQGSDIAPGEARRGELAFQVEEGVEPLYFIFDFLDLADSYKAFWELR</sequence>
<proteinExistence type="predicted"/>
<dbReference type="RefSeq" id="WP_220582735.1">
    <property type="nucleotide sequence ID" value="NZ_RKLT01000041.1"/>
</dbReference>
<keyword evidence="1" id="KW-0732">Signal</keyword>
<dbReference type="AlphaFoldDB" id="A0AAW4PJJ4"/>
<reference evidence="4 5" key="1">
    <citation type="submission" date="2021-06" db="EMBL/GenBank/DDBJ databases">
        <title>Halomicroarcula sp. a new haloarchaeum isolated from saline soil.</title>
        <authorList>
            <person name="Duran-Viseras A."/>
            <person name="Sanchez-Porro C."/>
            <person name="Ventosa A."/>
        </authorList>
    </citation>
    <scope>NUCLEOTIDE SEQUENCE [LARGE SCALE GENOMIC DNA]</scope>
    <source>
        <strain evidence="4 5">F27</strain>
    </source>
</reference>
<feature type="region of interest" description="Disordered" evidence="2">
    <location>
        <begin position="23"/>
        <end position="77"/>
    </location>
</feature>
<evidence type="ECO:0000313" key="5">
    <source>
        <dbReference type="Proteomes" id="UP001430455"/>
    </source>
</evidence>
<evidence type="ECO:0000313" key="4">
    <source>
        <dbReference type="EMBL" id="MBX0298156.1"/>
    </source>
</evidence>
<accession>A0AAW4PJJ4</accession>
<keyword evidence="5" id="KW-1185">Reference proteome</keyword>
<dbReference type="InterPro" id="IPR029050">
    <property type="entry name" value="Immunoprotect_excell_Ig-like"/>
</dbReference>
<dbReference type="Gene3D" id="2.60.40.1240">
    <property type="match status" value="2"/>
</dbReference>
<dbReference type="EMBL" id="RKLT01000041">
    <property type="protein sequence ID" value="MBX0298156.1"/>
    <property type="molecule type" value="Genomic_DNA"/>
</dbReference>
<feature type="compositionally biased region" description="Low complexity" evidence="2">
    <location>
        <begin position="27"/>
        <end position="54"/>
    </location>
</feature>
<evidence type="ECO:0000259" key="3">
    <source>
        <dbReference type="Pfam" id="PF11611"/>
    </source>
</evidence>
<dbReference type="InterPro" id="IPR029051">
    <property type="entry name" value="DUF4352"/>
</dbReference>
<feature type="compositionally biased region" description="Acidic residues" evidence="2">
    <location>
        <begin position="55"/>
        <end position="66"/>
    </location>
</feature>
<organism evidence="4 5">
    <name type="scientific">Haloarcula nitratireducens</name>
    <dbReference type="NCBI Taxonomy" id="2487749"/>
    <lineage>
        <taxon>Archaea</taxon>
        <taxon>Methanobacteriati</taxon>
        <taxon>Methanobacteriota</taxon>
        <taxon>Stenosarchaea group</taxon>
        <taxon>Halobacteria</taxon>
        <taxon>Halobacteriales</taxon>
        <taxon>Haloarculaceae</taxon>
        <taxon>Haloarcula</taxon>
    </lineage>
</organism>
<gene>
    <name evidence="4" type="ORF">EGH23_25175</name>
</gene>
<feature type="domain" description="DUF4352" evidence="3">
    <location>
        <begin position="222"/>
        <end position="333"/>
    </location>
</feature>
<feature type="domain" description="DUF4352" evidence="3">
    <location>
        <begin position="74"/>
        <end position="185"/>
    </location>
</feature>
<protein>
    <submittedName>
        <fullName evidence="4">DUF4352 domain-containing protein</fullName>
    </submittedName>
</protein>
<comment type="caution">
    <text evidence="4">The sequence shown here is derived from an EMBL/GenBank/DDBJ whole genome shotgun (WGS) entry which is preliminary data.</text>
</comment>
<dbReference type="Proteomes" id="UP001430455">
    <property type="component" value="Unassembled WGS sequence"/>
</dbReference>